<feature type="compositionally biased region" description="Low complexity" evidence="1">
    <location>
        <begin position="186"/>
        <end position="197"/>
    </location>
</feature>
<accession>A0A2A2M4H8</accession>
<dbReference type="EMBL" id="LIAE01005415">
    <property type="protein sequence ID" value="PAV93356.1"/>
    <property type="molecule type" value="Genomic_DNA"/>
</dbReference>
<comment type="caution">
    <text evidence="2">The sequence shown here is derived from an EMBL/GenBank/DDBJ whole genome shotgun (WGS) entry which is preliminary data.</text>
</comment>
<feature type="region of interest" description="Disordered" evidence="1">
    <location>
        <begin position="72"/>
        <end position="104"/>
    </location>
</feature>
<feature type="compositionally biased region" description="Basic and acidic residues" evidence="1">
    <location>
        <begin position="72"/>
        <end position="98"/>
    </location>
</feature>
<feature type="region of interest" description="Disordered" evidence="1">
    <location>
        <begin position="167"/>
        <end position="214"/>
    </location>
</feature>
<name>A0A2A2M4H8_9BILA</name>
<protein>
    <submittedName>
        <fullName evidence="2">Uncharacterized protein</fullName>
    </submittedName>
</protein>
<dbReference type="AlphaFoldDB" id="A0A2A2M4H8"/>
<sequence>MASGAPVARRAAGLFEQADVRDRHRAIHRLRHVVDGEQGDRHGGQCLHLDAGLAVGGGQRGRGDAGIVQRQVERDAGEGQGVAERDEVRGFLRRHDPGDAGNGEHVALLRGAVADRREGVGGDGDAAGGDCATLRHGFIADIDHMRGTVDVEMGEVAHPTKARVAASTSSARISASPMRKQRTPCAAIASRSARVSRPLSATKVQPFGALPTSS</sequence>
<proteinExistence type="predicted"/>
<evidence type="ECO:0000256" key="1">
    <source>
        <dbReference type="SAM" id="MobiDB-lite"/>
    </source>
</evidence>
<keyword evidence="3" id="KW-1185">Reference proteome</keyword>
<reference evidence="2 3" key="1">
    <citation type="journal article" date="2017" name="Curr. Biol.">
        <title>Genome architecture and evolution of a unichromosomal asexual nematode.</title>
        <authorList>
            <person name="Fradin H."/>
            <person name="Zegar C."/>
            <person name="Gutwein M."/>
            <person name="Lucas J."/>
            <person name="Kovtun M."/>
            <person name="Corcoran D."/>
            <person name="Baugh L.R."/>
            <person name="Kiontke K."/>
            <person name="Gunsalus K."/>
            <person name="Fitch D.H."/>
            <person name="Piano F."/>
        </authorList>
    </citation>
    <scope>NUCLEOTIDE SEQUENCE [LARGE SCALE GENOMIC DNA]</scope>
    <source>
        <strain evidence="2">PF1309</strain>
    </source>
</reference>
<dbReference type="Proteomes" id="UP000218231">
    <property type="component" value="Unassembled WGS sequence"/>
</dbReference>
<evidence type="ECO:0000313" key="3">
    <source>
        <dbReference type="Proteomes" id="UP000218231"/>
    </source>
</evidence>
<evidence type="ECO:0000313" key="2">
    <source>
        <dbReference type="EMBL" id="PAV93356.1"/>
    </source>
</evidence>
<feature type="compositionally biased region" description="Low complexity" evidence="1">
    <location>
        <begin position="167"/>
        <end position="176"/>
    </location>
</feature>
<organism evidence="2 3">
    <name type="scientific">Diploscapter pachys</name>
    <dbReference type="NCBI Taxonomy" id="2018661"/>
    <lineage>
        <taxon>Eukaryota</taxon>
        <taxon>Metazoa</taxon>
        <taxon>Ecdysozoa</taxon>
        <taxon>Nematoda</taxon>
        <taxon>Chromadorea</taxon>
        <taxon>Rhabditida</taxon>
        <taxon>Rhabditina</taxon>
        <taxon>Rhabditomorpha</taxon>
        <taxon>Rhabditoidea</taxon>
        <taxon>Rhabditidae</taxon>
        <taxon>Diploscapter</taxon>
    </lineage>
</organism>
<gene>
    <name evidence="2" type="ORF">WR25_14250</name>
</gene>